<dbReference type="InterPro" id="IPR041373">
    <property type="entry name" value="RT_RNaseH"/>
</dbReference>
<evidence type="ECO:0000256" key="5">
    <source>
        <dbReference type="ARBA" id="ARBA00022801"/>
    </source>
</evidence>
<dbReference type="Proteomes" id="UP000225706">
    <property type="component" value="Unassembled WGS sequence"/>
</dbReference>
<organism evidence="8 9">
    <name type="scientific">Stylophora pistillata</name>
    <name type="common">Smooth cauliflower coral</name>
    <dbReference type="NCBI Taxonomy" id="50429"/>
    <lineage>
        <taxon>Eukaryota</taxon>
        <taxon>Metazoa</taxon>
        <taxon>Cnidaria</taxon>
        <taxon>Anthozoa</taxon>
        <taxon>Hexacorallia</taxon>
        <taxon>Scleractinia</taxon>
        <taxon>Astrocoeniina</taxon>
        <taxon>Pocilloporidae</taxon>
        <taxon>Stylophora</taxon>
    </lineage>
</organism>
<dbReference type="FunFam" id="1.10.340.70:FF:000003">
    <property type="entry name" value="Protein CBG25708"/>
    <property type="match status" value="1"/>
</dbReference>
<dbReference type="FunFam" id="3.30.70.270:FF:000026">
    <property type="entry name" value="Transposon Ty3-G Gag-Pol polyprotein"/>
    <property type="match status" value="1"/>
</dbReference>
<evidence type="ECO:0000256" key="2">
    <source>
        <dbReference type="ARBA" id="ARBA00022695"/>
    </source>
</evidence>
<dbReference type="SUPFAM" id="SSF53098">
    <property type="entry name" value="Ribonuclease H-like"/>
    <property type="match status" value="1"/>
</dbReference>
<dbReference type="OrthoDB" id="5984483at2759"/>
<keyword evidence="2" id="KW-0548">Nucleotidyltransferase</keyword>
<evidence type="ECO:0000256" key="1">
    <source>
        <dbReference type="ARBA" id="ARBA00022679"/>
    </source>
</evidence>
<evidence type="ECO:0000256" key="6">
    <source>
        <dbReference type="ARBA" id="ARBA00022918"/>
    </source>
</evidence>
<keyword evidence="4" id="KW-0255">Endonuclease</keyword>
<dbReference type="InterPro" id="IPR043502">
    <property type="entry name" value="DNA/RNA_pol_sf"/>
</dbReference>
<dbReference type="GO" id="GO:0004519">
    <property type="term" value="F:endonuclease activity"/>
    <property type="evidence" value="ECO:0007669"/>
    <property type="project" value="UniProtKB-KW"/>
</dbReference>
<dbReference type="GO" id="GO:0016787">
    <property type="term" value="F:hydrolase activity"/>
    <property type="evidence" value="ECO:0007669"/>
    <property type="project" value="UniProtKB-KW"/>
</dbReference>
<dbReference type="Gene3D" id="3.10.10.10">
    <property type="entry name" value="HIV Type 1 Reverse Transcriptase, subunit A, domain 1"/>
    <property type="match status" value="1"/>
</dbReference>
<dbReference type="InterPro" id="IPR043128">
    <property type="entry name" value="Rev_trsase/Diguanyl_cyclase"/>
</dbReference>
<dbReference type="GO" id="GO:0003676">
    <property type="term" value="F:nucleic acid binding"/>
    <property type="evidence" value="ECO:0007669"/>
    <property type="project" value="InterPro"/>
</dbReference>
<sequence length="838" mass="95771">MSLSNEIPTQPDLVSKFGDVFSGEGKLKGKLHLEIDKSVTPVALPVRKVPFAVKEPLKQELERLVKIGILQPVDVPTDWISSMVVIKKSNGKIRLCIDPKPLNKALRRNHFPLPVIDDLLPLLTNAKVFSVVDAKNGFWHVQLDDESSLLTTFGTPWGRFRWTRMPFGISPAPEEFQRRLEYALEGLDGIKPIFDDILVFGVGETEAEALSDHDAKLTALLERCRATGIKLNKEKLKFRRKEVKFMGHVLYQDCLKPDPDKVQGIKEMPAPTSKQDLKRLLGMVNYLQKFAPNLSEVTAPMRDLLKEGNQFRWNEQVQGCSFKRVKEILSAAPVLKYFDPKDDVELQCDASDRGLGACLVQGGQPVAYVSRSMTETEGNYGQIEKEMLAILLGVERFEQCVYGRPVKIQTDHKPLESIFRKSLHSAPKRLQRMLLRLQKYDLQVSYKKGTEMYLADSLSRAYRVRKSTRENVAGDVMYIEEMRGDIEGELEHINMIQYLPVSEPTQTAIQQATESDATLRELKTTIRRSWPATKAEVSANISGYFTFRDELSLQNGLVFKGERLVIPMSVKADMLAKIHRSHIGIQGCLRRAREVVYWPGMSKDVEDYVAKCTVCNSQPVEQGKEPMICHELPSRPWEKIAVDLFYLNGTDFMVTVDYYSSFFEVDRMTSKTADEVVKKLKAHLARHGIPDQFVSKYSTRHLFSDYSVEEQTPLPTSNQLLKPKLPEEVDRKLKLQKAKQSLYYNQGAKELKELRPGDTMRLQPLKSHLGKKKDWTQARVEGKVDIRSYQVRTEDGRVYRRNRRHPRHTREVMPHSEDEMRLSPKATPISATAKYCSQ</sequence>
<dbReference type="CDD" id="cd09274">
    <property type="entry name" value="RNase_HI_RT_Ty3"/>
    <property type="match status" value="1"/>
</dbReference>
<dbReference type="Gene3D" id="3.30.420.10">
    <property type="entry name" value="Ribonuclease H-like superfamily/Ribonuclease H"/>
    <property type="match status" value="1"/>
</dbReference>
<evidence type="ECO:0000256" key="4">
    <source>
        <dbReference type="ARBA" id="ARBA00022759"/>
    </source>
</evidence>
<accession>A0A2B4SHJ6</accession>
<keyword evidence="1" id="KW-0808">Transferase</keyword>
<dbReference type="Gene3D" id="1.10.340.70">
    <property type="match status" value="1"/>
</dbReference>
<dbReference type="InterPro" id="IPR041588">
    <property type="entry name" value="Integrase_H2C2"/>
</dbReference>
<dbReference type="PANTHER" id="PTHR37984:SF8">
    <property type="entry name" value="CCHC-TYPE DOMAIN-CONTAINING PROTEIN"/>
    <property type="match status" value="1"/>
</dbReference>
<feature type="domain" description="Reverse transcriptase" evidence="7">
    <location>
        <begin position="67"/>
        <end position="250"/>
    </location>
</feature>
<dbReference type="Pfam" id="PF00078">
    <property type="entry name" value="RVT_1"/>
    <property type="match status" value="1"/>
</dbReference>
<dbReference type="FunFam" id="3.10.20.370:FF:000001">
    <property type="entry name" value="Retrovirus-related Pol polyprotein from transposon 17.6-like protein"/>
    <property type="match status" value="1"/>
</dbReference>
<evidence type="ECO:0000259" key="7">
    <source>
        <dbReference type="PROSITE" id="PS50878"/>
    </source>
</evidence>
<dbReference type="SUPFAM" id="SSF56672">
    <property type="entry name" value="DNA/RNA polymerases"/>
    <property type="match status" value="1"/>
</dbReference>
<dbReference type="Pfam" id="PF17917">
    <property type="entry name" value="RT_RNaseH"/>
    <property type="match status" value="1"/>
</dbReference>
<protein>
    <submittedName>
        <fullName evidence="8">Retrovirus-related Pol polyprotein from transposon 17.6</fullName>
    </submittedName>
</protein>
<keyword evidence="3" id="KW-0540">Nuclease</keyword>
<dbReference type="InterPro" id="IPR050951">
    <property type="entry name" value="Retrovirus_Pol_polyprotein"/>
</dbReference>
<dbReference type="PANTHER" id="PTHR37984">
    <property type="entry name" value="PROTEIN CBG26694"/>
    <property type="match status" value="1"/>
</dbReference>
<dbReference type="Pfam" id="PF17921">
    <property type="entry name" value="Integrase_H2C2"/>
    <property type="match status" value="1"/>
</dbReference>
<keyword evidence="9" id="KW-1185">Reference proteome</keyword>
<keyword evidence="5" id="KW-0378">Hydrolase</keyword>
<keyword evidence="6" id="KW-0695">RNA-directed DNA polymerase</keyword>
<dbReference type="InterPro" id="IPR000477">
    <property type="entry name" value="RT_dom"/>
</dbReference>
<dbReference type="AlphaFoldDB" id="A0A2B4SHJ6"/>
<dbReference type="InterPro" id="IPR036397">
    <property type="entry name" value="RNaseH_sf"/>
</dbReference>
<comment type="caution">
    <text evidence="8">The sequence shown here is derived from an EMBL/GenBank/DDBJ whole genome shotgun (WGS) entry which is preliminary data.</text>
</comment>
<dbReference type="CDD" id="cd01647">
    <property type="entry name" value="RT_LTR"/>
    <property type="match status" value="1"/>
</dbReference>
<evidence type="ECO:0000313" key="8">
    <source>
        <dbReference type="EMBL" id="PFX28543.1"/>
    </source>
</evidence>
<dbReference type="PROSITE" id="PS50878">
    <property type="entry name" value="RT_POL"/>
    <property type="match status" value="1"/>
</dbReference>
<proteinExistence type="predicted"/>
<evidence type="ECO:0000313" key="9">
    <source>
        <dbReference type="Proteomes" id="UP000225706"/>
    </source>
</evidence>
<name>A0A2B4SHJ6_STYPI</name>
<reference evidence="9" key="1">
    <citation type="journal article" date="2017" name="bioRxiv">
        <title>Comparative analysis of the genomes of Stylophora pistillata and Acropora digitifera provides evidence for extensive differences between species of corals.</title>
        <authorList>
            <person name="Voolstra C.R."/>
            <person name="Li Y."/>
            <person name="Liew Y.J."/>
            <person name="Baumgarten S."/>
            <person name="Zoccola D."/>
            <person name="Flot J.-F."/>
            <person name="Tambutte S."/>
            <person name="Allemand D."/>
            <person name="Aranda M."/>
        </authorList>
    </citation>
    <scope>NUCLEOTIDE SEQUENCE [LARGE SCALE GENOMIC DNA]</scope>
</reference>
<dbReference type="EMBL" id="LSMT01000081">
    <property type="protein sequence ID" value="PFX28543.1"/>
    <property type="molecule type" value="Genomic_DNA"/>
</dbReference>
<dbReference type="Gene3D" id="3.30.70.270">
    <property type="match status" value="2"/>
</dbReference>
<dbReference type="GO" id="GO:0003964">
    <property type="term" value="F:RNA-directed DNA polymerase activity"/>
    <property type="evidence" value="ECO:0007669"/>
    <property type="project" value="UniProtKB-KW"/>
</dbReference>
<gene>
    <name evidence="8" type="primary">pol</name>
    <name evidence="8" type="ORF">AWC38_SpisGene6734</name>
</gene>
<dbReference type="InterPro" id="IPR012337">
    <property type="entry name" value="RNaseH-like_sf"/>
</dbReference>
<evidence type="ECO:0000256" key="3">
    <source>
        <dbReference type="ARBA" id="ARBA00022722"/>
    </source>
</evidence>